<protein>
    <submittedName>
        <fullName evidence="5">Sugar ABC transporter substrate-binding protein</fullName>
    </submittedName>
</protein>
<dbReference type="PROSITE" id="PS51257">
    <property type="entry name" value="PROKAR_LIPOPROTEIN"/>
    <property type="match status" value="1"/>
</dbReference>
<accession>A0ABW4RJI8</accession>
<comment type="caution">
    <text evidence="5">The sequence shown here is derived from an EMBL/GenBank/DDBJ whole genome shotgun (WGS) entry which is preliminary data.</text>
</comment>
<organism evidence="5 6">
    <name type="scientific">Paenibacillus wenxiniae</name>
    <dbReference type="NCBI Taxonomy" id="1636843"/>
    <lineage>
        <taxon>Bacteria</taxon>
        <taxon>Bacillati</taxon>
        <taxon>Bacillota</taxon>
        <taxon>Bacilli</taxon>
        <taxon>Bacillales</taxon>
        <taxon>Paenibacillaceae</taxon>
        <taxon>Paenibacillus</taxon>
    </lineage>
</organism>
<sequence>MSRIMPLFRLYALLMILLVASGCEGNTASNMIPDSTKQTKETAPPATTVAHAPLVFGIIYPTVNPTYEIITENLKTASVNHAVKLIVQAPDEANLEQQIRIMEMMIKQEVDGIAIDPVDSAALVDVIDKAVAKGIPVVCFESDAPTSKRVAFIGADNYETGVTIGKSVSKLLDGKGMVIVESGMPHMLGLSQRLDGLKQYLSSHTTIDILEISNNDGTEEDATEQLERMISAHPHFSALINLDPVSSSSSILVWKAKGLKQYNIALGLTPAVQESLVNGQITRIISQNEQHWGESIMNTLLAITDGQKVPPFVNTGITEIGE</sequence>
<dbReference type="RefSeq" id="WP_347324791.1">
    <property type="nucleotide sequence ID" value="NZ_JBCGUH010000004.1"/>
</dbReference>
<keyword evidence="3" id="KW-0732">Signal</keyword>
<evidence type="ECO:0000256" key="3">
    <source>
        <dbReference type="SAM" id="SignalP"/>
    </source>
</evidence>
<dbReference type="EMBL" id="JBHUEH010000014">
    <property type="protein sequence ID" value="MFD1885848.1"/>
    <property type="molecule type" value="Genomic_DNA"/>
</dbReference>
<dbReference type="InterPro" id="IPR028082">
    <property type="entry name" value="Peripla_BP_I"/>
</dbReference>
<feature type="signal peptide" evidence="3">
    <location>
        <begin position="1"/>
        <end position="25"/>
    </location>
</feature>
<dbReference type="PANTHER" id="PTHR30036">
    <property type="entry name" value="D-XYLOSE-BINDING PERIPLASMIC PROTEIN"/>
    <property type="match status" value="1"/>
</dbReference>
<keyword evidence="6" id="KW-1185">Reference proteome</keyword>
<evidence type="ECO:0000256" key="1">
    <source>
        <dbReference type="ARBA" id="ARBA00004196"/>
    </source>
</evidence>
<reference evidence="6" key="1">
    <citation type="journal article" date="2019" name="Int. J. Syst. Evol. Microbiol.">
        <title>The Global Catalogue of Microorganisms (GCM) 10K type strain sequencing project: providing services to taxonomists for standard genome sequencing and annotation.</title>
        <authorList>
            <consortium name="The Broad Institute Genomics Platform"/>
            <consortium name="The Broad Institute Genome Sequencing Center for Infectious Disease"/>
            <person name="Wu L."/>
            <person name="Ma J."/>
        </authorList>
    </citation>
    <scope>NUCLEOTIDE SEQUENCE [LARGE SCALE GENOMIC DNA]</scope>
    <source>
        <strain evidence="6">CCUG 54950</strain>
    </source>
</reference>
<comment type="similarity">
    <text evidence="2">Belongs to the bacterial solute-binding protein 2 family.</text>
</comment>
<comment type="subcellular location">
    <subcellularLocation>
        <location evidence="1">Cell envelope</location>
    </subcellularLocation>
</comment>
<evidence type="ECO:0000313" key="6">
    <source>
        <dbReference type="Proteomes" id="UP001597233"/>
    </source>
</evidence>
<dbReference type="InterPro" id="IPR025997">
    <property type="entry name" value="SBP_2_dom"/>
</dbReference>
<dbReference type="Proteomes" id="UP001597233">
    <property type="component" value="Unassembled WGS sequence"/>
</dbReference>
<dbReference type="SUPFAM" id="SSF53822">
    <property type="entry name" value="Periplasmic binding protein-like I"/>
    <property type="match status" value="1"/>
</dbReference>
<dbReference type="InterPro" id="IPR050555">
    <property type="entry name" value="Bact_Solute-Bind_Prot2"/>
</dbReference>
<evidence type="ECO:0000313" key="5">
    <source>
        <dbReference type="EMBL" id="MFD1885848.1"/>
    </source>
</evidence>
<evidence type="ECO:0000259" key="4">
    <source>
        <dbReference type="Pfam" id="PF13407"/>
    </source>
</evidence>
<gene>
    <name evidence="5" type="ORF">ACFSC9_09950</name>
</gene>
<feature type="domain" description="Periplasmic binding protein" evidence="4">
    <location>
        <begin position="57"/>
        <end position="308"/>
    </location>
</feature>
<evidence type="ECO:0000256" key="2">
    <source>
        <dbReference type="ARBA" id="ARBA00007639"/>
    </source>
</evidence>
<dbReference type="Pfam" id="PF13407">
    <property type="entry name" value="Peripla_BP_4"/>
    <property type="match status" value="1"/>
</dbReference>
<name>A0ABW4RJI8_9BACL</name>
<feature type="chain" id="PRO_5045929734" evidence="3">
    <location>
        <begin position="26"/>
        <end position="322"/>
    </location>
</feature>
<dbReference type="PANTHER" id="PTHR30036:SF7">
    <property type="entry name" value="ABC TRANSPORTER PERIPLASMIC-BINDING PROTEIN YPHF"/>
    <property type="match status" value="1"/>
</dbReference>
<proteinExistence type="inferred from homology"/>
<dbReference type="Gene3D" id="3.40.50.2300">
    <property type="match status" value="2"/>
</dbReference>